<evidence type="ECO:0000256" key="1">
    <source>
        <dbReference type="ARBA" id="ARBA00004196"/>
    </source>
</evidence>
<dbReference type="InterPro" id="IPR042229">
    <property type="entry name" value="Listeria/Bacterioides_rpt_sf"/>
</dbReference>
<dbReference type="InterPro" id="IPR007346">
    <property type="entry name" value="Endonuclease-I"/>
</dbReference>
<evidence type="ECO:0000256" key="3">
    <source>
        <dbReference type="ARBA" id="ARBA00022801"/>
    </source>
</evidence>
<dbReference type="PANTHER" id="PTHR33607:SF2">
    <property type="entry name" value="ENDONUCLEASE-1"/>
    <property type="match status" value="1"/>
</dbReference>
<name>A0ABT2PY61_9MOLU</name>
<evidence type="ECO:0000313" key="4">
    <source>
        <dbReference type="EMBL" id="MCU0104672.1"/>
    </source>
</evidence>
<dbReference type="InterPro" id="IPR044925">
    <property type="entry name" value="His-Me_finger_sf"/>
</dbReference>
<dbReference type="PANTHER" id="PTHR33607">
    <property type="entry name" value="ENDONUCLEASE-1"/>
    <property type="match status" value="1"/>
</dbReference>
<dbReference type="InterPro" id="IPR013378">
    <property type="entry name" value="InlB-like_B-rpt"/>
</dbReference>
<gene>
    <name evidence="4" type="ORF">N7603_03280</name>
</gene>
<keyword evidence="4" id="KW-0255">Endonuclease</keyword>
<accession>A0ABT2PY61</accession>
<protein>
    <submittedName>
        <fullName evidence="4">Endonuclease</fullName>
    </submittedName>
</protein>
<keyword evidence="2" id="KW-0540">Nuclease</keyword>
<dbReference type="RefSeq" id="WP_262095919.1">
    <property type="nucleotide sequence ID" value="NZ_JAOEGN010000004.1"/>
</dbReference>
<comment type="subcellular location">
    <subcellularLocation>
        <location evidence="1">Cell envelope</location>
    </subcellularLocation>
</comment>
<comment type="caution">
    <text evidence="4">The sequence shown here is derived from an EMBL/GenBank/DDBJ whole genome shotgun (WGS) entry which is preliminary data.</text>
</comment>
<keyword evidence="3" id="KW-0378">Hydrolase</keyword>
<dbReference type="Proteomes" id="UP001209076">
    <property type="component" value="Unassembled WGS sequence"/>
</dbReference>
<dbReference type="Pfam" id="PF09479">
    <property type="entry name" value="Flg_new"/>
    <property type="match status" value="3"/>
</dbReference>
<dbReference type="Gene3D" id="2.60.40.4270">
    <property type="entry name" value="Listeria-Bacteroides repeat domain"/>
    <property type="match status" value="3"/>
</dbReference>
<organism evidence="4 5">
    <name type="scientific">Paracholeplasma vituli</name>
    <dbReference type="NCBI Taxonomy" id="69473"/>
    <lineage>
        <taxon>Bacteria</taxon>
        <taxon>Bacillati</taxon>
        <taxon>Mycoplasmatota</taxon>
        <taxon>Mollicutes</taxon>
        <taxon>Acholeplasmatales</taxon>
        <taxon>Acholeplasmataceae</taxon>
        <taxon>Paracholeplasma</taxon>
    </lineage>
</organism>
<dbReference type="EMBL" id="JAOEGN010000004">
    <property type="protein sequence ID" value="MCU0104672.1"/>
    <property type="molecule type" value="Genomic_DNA"/>
</dbReference>
<evidence type="ECO:0000313" key="5">
    <source>
        <dbReference type="Proteomes" id="UP001209076"/>
    </source>
</evidence>
<reference evidence="5" key="1">
    <citation type="submission" date="2023-07" db="EMBL/GenBank/DDBJ databases">
        <title>Novel Mycoplasma species identified in domestic and wild animals.</title>
        <authorList>
            <person name="Volokhov D.V."/>
            <person name="Furtak V.A."/>
            <person name="Zagorodnyaya T.A."/>
        </authorList>
    </citation>
    <scope>NUCLEOTIDE SEQUENCE [LARGE SCALE GENOMIC DNA]</scope>
    <source>
        <strain evidence="5">92-19</strain>
    </source>
</reference>
<proteinExistence type="predicted"/>
<evidence type="ECO:0000256" key="2">
    <source>
        <dbReference type="ARBA" id="ARBA00022722"/>
    </source>
</evidence>
<dbReference type="GO" id="GO:0004519">
    <property type="term" value="F:endonuclease activity"/>
    <property type="evidence" value="ECO:0007669"/>
    <property type="project" value="UniProtKB-KW"/>
</dbReference>
<dbReference type="SUPFAM" id="SSF54060">
    <property type="entry name" value="His-Me finger endonucleases"/>
    <property type="match status" value="1"/>
</dbReference>
<dbReference type="PROSITE" id="PS51257">
    <property type="entry name" value="PROKAR_LIPOPROTEIN"/>
    <property type="match status" value="1"/>
</dbReference>
<dbReference type="Pfam" id="PF04231">
    <property type="entry name" value="Endonuclease_1"/>
    <property type="match status" value="1"/>
</dbReference>
<keyword evidence="5" id="KW-1185">Reference proteome</keyword>
<sequence>MKKISILFLMFTSIFMLVACVEKPIKVTFDPMNGAAPTVVEVKKGSYIDVPVNPELENYTFMGWFIGDTPMDFNEKIIMNTLIIAKWAAITYEVTFITYGLENPVQVVEQGKLATKPTDPVKENHAFSHWELNGEEYDFSTPVMADLVLHAIYTPVVYTVAFETSGGTVITNQQVNSGRLLARPADPFKAHHLFMGWYLGTEEYDFNQPVKDNLLLYAKWDKVEYTEYYRGIEGLTGNNLITFLNILLKQMTGRPYEFGNTALQVTDRNPLNSSQLIEFYTGAAYTATWDSGKTWNKEHVWPQSLLSSSATNGVVNVASDLHNLKPSNPSINTSRSNKWYGPMTTTVSYFPQRTAIHGDIARILFYMDIRYDGLSLVNLTGNQVPNTYQMGDLATLLLWHIQDPVDDFERNRNDVLFGYQGNRNPFIDYPELVSIIYYA</sequence>